<sequence>MWNGEISEIMTSRHIYHHQPPDLFLFFFDKEVFPSAIITATVPDRKDHRMTSSSVGELNGPPPPLSSERELHPVLRRDEFDVNNGERSAADGGVSTNAYRRYALEFGKCRLCSRISNHTGSNIMTSAS</sequence>
<evidence type="ECO:0000313" key="3">
    <source>
        <dbReference type="Proteomes" id="UP001497516"/>
    </source>
</evidence>
<organism evidence="2 3">
    <name type="scientific">Linum trigynum</name>
    <dbReference type="NCBI Taxonomy" id="586398"/>
    <lineage>
        <taxon>Eukaryota</taxon>
        <taxon>Viridiplantae</taxon>
        <taxon>Streptophyta</taxon>
        <taxon>Embryophyta</taxon>
        <taxon>Tracheophyta</taxon>
        <taxon>Spermatophyta</taxon>
        <taxon>Magnoliopsida</taxon>
        <taxon>eudicotyledons</taxon>
        <taxon>Gunneridae</taxon>
        <taxon>Pentapetalae</taxon>
        <taxon>rosids</taxon>
        <taxon>fabids</taxon>
        <taxon>Malpighiales</taxon>
        <taxon>Linaceae</taxon>
        <taxon>Linum</taxon>
    </lineage>
</organism>
<protein>
    <submittedName>
        <fullName evidence="2">Uncharacterized protein</fullName>
    </submittedName>
</protein>
<dbReference type="EMBL" id="OZ034820">
    <property type="protein sequence ID" value="CAL1400343.1"/>
    <property type="molecule type" value="Genomic_DNA"/>
</dbReference>
<reference evidence="2 3" key="1">
    <citation type="submission" date="2024-04" db="EMBL/GenBank/DDBJ databases">
        <authorList>
            <person name="Fracassetti M."/>
        </authorList>
    </citation>
    <scope>NUCLEOTIDE SEQUENCE [LARGE SCALE GENOMIC DNA]</scope>
</reference>
<proteinExistence type="predicted"/>
<accession>A0AAV2FRV2</accession>
<evidence type="ECO:0000256" key="1">
    <source>
        <dbReference type="SAM" id="MobiDB-lite"/>
    </source>
</evidence>
<dbReference type="Proteomes" id="UP001497516">
    <property type="component" value="Chromosome 7"/>
</dbReference>
<name>A0AAV2FRV2_9ROSI</name>
<keyword evidence="3" id="KW-1185">Reference proteome</keyword>
<feature type="region of interest" description="Disordered" evidence="1">
    <location>
        <begin position="44"/>
        <end position="71"/>
    </location>
</feature>
<evidence type="ECO:0000313" key="2">
    <source>
        <dbReference type="EMBL" id="CAL1400343.1"/>
    </source>
</evidence>
<gene>
    <name evidence="2" type="ORF">LTRI10_LOCUS40478</name>
</gene>
<dbReference type="AlphaFoldDB" id="A0AAV2FRV2"/>